<accession>A0ABS3KKD9</accession>
<keyword evidence="2" id="KW-1185">Reference proteome</keyword>
<dbReference type="EMBL" id="JACTNG010000001">
    <property type="protein sequence ID" value="MBO1077922.1"/>
    <property type="molecule type" value="Genomic_DNA"/>
</dbReference>
<evidence type="ECO:0000313" key="1">
    <source>
        <dbReference type="EMBL" id="MBO1077922.1"/>
    </source>
</evidence>
<proteinExistence type="predicted"/>
<reference evidence="1 2" key="1">
    <citation type="submission" date="2020-09" db="EMBL/GenBank/DDBJ databases">
        <title>Roseomonas.</title>
        <authorList>
            <person name="Zhu W."/>
        </authorList>
    </citation>
    <scope>NUCLEOTIDE SEQUENCE [LARGE SCALE GENOMIC DNA]</scope>
    <source>
        <strain evidence="1 2">573</strain>
    </source>
</reference>
<dbReference type="RefSeq" id="WP_207415314.1">
    <property type="nucleotide sequence ID" value="NZ_CP061179.1"/>
</dbReference>
<name>A0ABS3KKD9_9PROT</name>
<organism evidence="1 2">
    <name type="scientific">Roseomonas haemaphysalidis</name>
    <dbReference type="NCBI Taxonomy" id="2768162"/>
    <lineage>
        <taxon>Bacteria</taxon>
        <taxon>Pseudomonadati</taxon>
        <taxon>Pseudomonadota</taxon>
        <taxon>Alphaproteobacteria</taxon>
        <taxon>Acetobacterales</taxon>
        <taxon>Roseomonadaceae</taxon>
        <taxon>Roseomonas</taxon>
    </lineage>
</organism>
<gene>
    <name evidence="1" type="ORF">IAI61_02680</name>
</gene>
<dbReference type="Proteomes" id="UP001518989">
    <property type="component" value="Unassembled WGS sequence"/>
</dbReference>
<protein>
    <submittedName>
        <fullName evidence="1">Uncharacterized protein</fullName>
    </submittedName>
</protein>
<comment type="caution">
    <text evidence="1">The sequence shown here is derived from an EMBL/GenBank/DDBJ whole genome shotgun (WGS) entry which is preliminary data.</text>
</comment>
<sequence length="109" mass="11579">MLPLAPEQRFCAGRAVVPNIYGLPIDIARRLLDIKQWAPLPGEPVAGGIAEGREGELAKRGIVEVESCSGTGFGYCAFRYRSAAARLNVTTVGDADLPVVSGYDVRCDG</sequence>
<evidence type="ECO:0000313" key="2">
    <source>
        <dbReference type="Proteomes" id="UP001518989"/>
    </source>
</evidence>